<dbReference type="Gene3D" id="3.40.50.300">
    <property type="entry name" value="P-loop containing nucleotide triphosphate hydrolases"/>
    <property type="match status" value="1"/>
</dbReference>
<dbReference type="AlphaFoldDB" id="A0AAN8RLQ2"/>
<keyword evidence="2" id="KW-1185">Reference proteome</keyword>
<gene>
    <name evidence="1" type="ORF">TWF506_009974</name>
</gene>
<protein>
    <recommendedName>
        <fullName evidence="3">G domain-containing protein</fullName>
    </recommendedName>
</protein>
<organism evidence="1 2">
    <name type="scientific">Arthrobotrys conoides</name>
    <dbReference type="NCBI Taxonomy" id="74498"/>
    <lineage>
        <taxon>Eukaryota</taxon>
        <taxon>Fungi</taxon>
        <taxon>Dikarya</taxon>
        <taxon>Ascomycota</taxon>
        <taxon>Pezizomycotina</taxon>
        <taxon>Orbiliomycetes</taxon>
        <taxon>Orbiliales</taxon>
        <taxon>Orbiliaceae</taxon>
        <taxon>Arthrobotrys</taxon>
    </lineage>
</organism>
<comment type="caution">
    <text evidence="1">The sequence shown here is derived from an EMBL/GenBank/DDBJ whole genome shotgun (WGS) entry which is preliminary data.</text>
</comment>
<evidence type="ECO:0000313" key="1">
    <source>
        <dbReference type="EMBL" id="KAK6510883.1"/>
    </source>
</evidence>
<dbReference type="SUPFAM" id="SSF52540">
    <property type="entry name" value="P-loop containing nucleoside triphosphate hydrolases"/>
    <property type="match status" value="1"/>
</dbReference>
<sequence length="806" mass="92376">MAGVIEDHKNIVVLGLTQNGKSSFVNSILKYTQAENSEAPVIGNGSTSQTKDTKKYSTKINIRRYNVRRKGQRTDLTHNSEGSRVVITYDNEGGVASRKYEPLTFKESFDPETGERLLITQEFQQNIRRLQAGLVPDTPEPSGCFVKLNMYDTPGLSDSGGIKDLEKDFMKQGYTEAEAKEAATKCTRNLIDEKHKLSILNEVNKMEVLHGVCIVVRDGKNFGQELKELKSLVEPFRSISPNLNFYMIHTRVTNITMFQAKTLNRIRMSEEFFKLRATHFFVNNEPDLGDDEHEGDPLSQYFANRVLSDFLFELTEAPGVKVGTLQYQKADTMLEEAVASSLRIYTSYLESTNRGLRDKVQELQAKKQPHTRKSELYDKEIEDLRLKRSAIDTKDRVLVGEDAYDITVGFFRSAHTVTFSILTNTPIRHVEYTPENHQNILWDRTSDLEGIGGFKSNPKLTVFNGEIKARVTAFSYRSDLEEDKIASIASQMNSISELKDRQKKQIDGFQRQMDKFKSKIAENQIRLHDATVLTKRVLSHELSAEEISNLGSIQLQLRHTNSLYCVAKSYQFGHLIPRELVPHIKDHKAPSLTNLHQYAEFHYQMRKIVARTLRLIKTQAVANQAIEVELHIVYDVLEKQLNDAPQDSMTGSLEHIMKNLLHGVRVASNKATRKEIELLSDYESRLHKLLEAIEIKLEEWAEETTETLLECFEQVCNLKEHIEETIKELRLLQEDWYTKLRFHEESFDAAQQTIKLLDKESYSLEAFTVLRLAFEDTHRNPEASDPFIKLAQSIAYANQISEAHCP</sequence>
<dbReference type="Proteomes" id="UP001307849">
    <property type="component" value="Unassembled WGS sequence"/>
</dbReference>
<reference evidence="1 2" key="1">
    <citation type="submission" date="2019-10" db="EMBL/GenBank/DDBJ databases">
        <authorList>
            <person name="Palmer J.M."/>
        </authorList>
    </citation>
    <scope>NUCLEOTIDE SEQUENCE [LARGE SCALE GENOMIC DNA]</scope>
    <source>
        <strain evidence="1 2">TWF506</strain>
    </source>
</reference>
<name>A0AAN8RLQ2_9PEZI</name>
<dbReference type="EMBL" id="JAVHJM010000007">
    <property type="protein sequence ID" value="KAK6510883.1"/>
    <property type="molecule type" value="Genomic_DNA"/>
</dbReference>
<evidence type="ECO:0008006" key="3">
    <source>
        <dbReference type="Google" id="ProtNLM"/>
    </source>
</evidence>
<accession>A0AAN8RLQ2</accession>
<evidence type="ECO:0000313" key="2">
    <source>
        <dbReference type="Proteomes" id="UP001307849"/>
    </source>
</evidence>
<dbReference type="InterPro" id="IPR027417">
    <property type="entry name" value="P-loop_NTPase"/>
</dbReference>
<proteinExistence type="predicted"/>